<dbReference type="GO" id="GO:0071949">
    <property type="term" value="F:FAD binding"/>
    <property type="evidence" value="ECO:0007669"/>
    <property type="project" value="InterPro"/>
</dbReference>
<keyword evidence="1" id="KW-0285">Flavoprotein</keyword>
<dbReference type="InterPro" id="IPR036188">
    <property type="entry name" value="FAD/NAD-bd_sf"/>
</dbReference>
<dbReference type="SUPFAM" id="SSF51905">
    <property type="entry name" value="FAD/NAD(P)-binding domain"/>
    <property type="match status" value="1"/>
</dbReference>
<evidence type="ECO:0000256" key="1">
    <source>
        <dbReference type="ARBA" id="ARBA00022630"/>
    </source>
</evidence>
<dbReference type="InterPro" id="IPR002938">
    <property type="entry name" value="FAD-bd"/>
</dbReference>
<accession>M2PIA1</accession>
<evidence type="ECO:0000256" key="3">
    <source>
        <dbReference type="ARBA" id="ARBA00023002"/>
    </source>
</evidence>
<dbReference type="HOGENOM" id="CLU_009665_6_3_1"/>
<evidence type="ECO:0000313" key="5">
    <source>
        <dbReference type="EMBL" id="EMD35854.1"/>
    </source>
</evidence>
<keyword evidence="2" id="KW-0274">FAD</keyword>
<proteinExistence type="predicted"/>
<feature type="domain" description="FAD-binding" evidence="4">
    <location>
        <begin position="7"/>
        <end position="232"/>
    </location>
</feature>
<keyword evidence="3" id="KW-0560">Oxidoreductase</keyword>
<dbReference type="InterPro" id="IPR051104">
    <property type="entry name" value="FAD_monoxygenase"/>
</dbReference>
<dbReference type="Pfam" id="PF01494">
    <property type="entry name" value="FAD_binding_3"/>
    <property type="match status" value="2"/>
</dbReference>
<dbReference type="PANTHER" id="PTHR46720">
    <property type="entry name" value="HYDROXYLASE, PUTATIVE (AFU_ORTHOLOGUE AFUA_3G01460)-RELATED"/>
    <property type="match status" value="1"/>
</dbReference>
<dbReference type="AlphaFoldDB" id="M2PIA1"/>
<dbReference type="GO" id="GO:0044550">
    <property type="term" value="P:secondary metabolite biosynthetic process"/>
    <property type="evidence" value="ECO:0007669"/>
    <property type="project" value="TreeGrafter"/>
</dbReference>
<evidence type="ECO:0000256" key="2">
    <source>
        <dbReference type="ARBA" id="ARBA00022827"/>
    </source>
</evidence>
<evidence type="ECO:0000259" key="4">
    <source>
        <dbReference type="Pfam" id="PF01494"/>
    </source>
</evidence>
<dbReference type="Gene3D" id="3.50.50.60">
    <property type="entry name" value="FAD/NAD(P)-binding domain"/>
    <property type="match status" value="1"/>
</dbReference>
<dbReference type="Proteomes" id="UP000016930">
    <property type="component" value="Unassembled WGS sequence"/>
</dbReference>
<organism evidence="5 6">
    <name type="scientific">Ceriporiopsis subvermispora (strain B)</name>
    <name type="common">White-rot fungus</name>
    <name type="synonym">Gelatoporia subvermispora</name>
    <dbReference type="NCBI Taxonomy" id="914234"/>
    <lineage>
        <taxon>Eukaryota</taxon>
        <taxon>Fungi</taxon>
        <taxon>Dikarya</taxon>
        <taxon>Basidiomycota</taxon>
        <taxon>Agaricomycotina</taxon>
        <taxon>Agaricomycetes</taxon>
        <taxon>Polyporales</taxon>
        <taxon>Gelatoporiaceae</taxon>
        <taxon>Gelatoporia</taxon>
    </lineage>
</organism>
<dbReference type="GO" id="GO:0016491">
    <property type="term" value="F:oxidoreductase activity"/>
    <property type="evidence" value="ECO:0007669"/>
    <property type="project" value="UniProtKB-KW"/>
</dbReference>
<dbReference type="PANTHER" id="PTHR46720:SF3">
    <property type="entry name" value="FAD-BINDING DOMAIN-CONTAINING PROTEIN-RELATED"/>
    <property type="match status" value="1"/>
</dbReference>
<protein>
    <recommendedName>
        <fullName evidence="4">FAD-binding domain-containing protein</fullName>
    </recommendedName>
</protein>
<reference evidence="5 6" key="1">
    <citation type="journal article" date="2012" name="Proc. Natl. Acad. Sci. U.S.A.">
        <title>Comparative genomics of Ceriporiopsis subvermispora and Phanerochaete chrysosporium provide insight into selective ligninolysis.</title>
        <authorList>
            <person name="Fernandez-Fueyo E."/>
            <person name="Ruiz-Duenas F.J."/>
            <person name="Ferreira P."/>
            <person name="Floudas D."/>
            <person name="Hibbett D.S."/>
            <person name="Canessa P."/>
            <person name="Larrondo L.F."/>
            <person name="James T.Y."/>
            <person name="Seelenfreund D."/>
            <person name="Lobos S."/>
            <person name="Polanco R."/>
            <person name="Tello M."/>
            <person name="Honda Y."/>
            <person name="Watanabe T."/>
            <person name="Watanabe T."/>
            <person name="Ryu J.S."/>
            <person name="Kubicek C.P."/>
            <person name="Schmoll M."/>
            <person name="Gaskell J."/>
            <person name="Hammel K.E."/>
            <person name="St John F.J."/>
            <person name="Vanden Wymelenberg A."/>
            <person name="Sabat G."/>
            <person name="Splinter BonDurant S."/>
            <person name="Syed K."/>
            <person name="Yadav J.S."/>
            <person name="Doddapaneni H."/>
            <person name="Subramanian V."/>
            <person name="Lavin J.L."/>
            <person name="Oguiza J.A."/>
            <person name="Perez G."/>
            <person name="Pisabarro A.G."/>
            <person name="Ramirez L."/>
            <person name="Santoyo F."/>
            <person name="Master E."/>
            <person name="Coutinho P.M."/>
            <person name="Henrissat B."/>
            <person name="Lombard V."/>
            <person name="Magnuson J.K."/>
            <person name="Kuees U."/>
            <person name="Hori C."/>
            <person name="Igarashi K."/>
            <person name="Samejima M."/>
            <person name="Held B.W."/>
            <person name="Barry K.W."/>
            <person name="LaButti K.M."/>
            <person name="Lapidus A."/>
            <person name="Lindquist E.A."/>
            <person name="Lucas S.M."/>
            <person name="Riley R."/>
            <person name="Salamov A.A."/>
            <person name="Hoffmeister D."/>
            <person name="Schwenk D."/>
            <person name="Hadar Y."/>
            <person name="Yarden O."/>
            <person name="de Vries R.P."/>
            <person name="Wiebenga A."/>
            <person name="Stenlid J."/>
            <person name="Eastwood D."/>
            <person name="Grigoriev I.V."/>
            <person name="Berka R.M."/>
            <person name="Blanchette R.A."/>
            <person name="Kersten P."/>
            <person name="Martinez A.T."/>
            <person name="Vicuna R."/>
            <person name="Cullen D."/>
        </authorList>
    </citation>
    <scope>NUCLEOTIDE SEQUENCE [LARGE SCALE GENOMIC DNA]</scope>
    <source>
        <strain evidence="5 6">B</strain>
    </source>
</reference>
<feature type="domain" description="FAD-binding" evidence="4">
    <location>
        <begin position="325"/>
        <end position="390"/>
    </location>
</feature>
<dbReference type="PRINTS" id="PR00420">
    <property type="entry name" value="RNGMNOXGNASE"/>
</dbReference>
<sequence length="467" mass="52230">MSPKFRISIIGGGPGGLAFAAVLGRYEQHDSPIEVHLYEAGPEITTVGAGISVWTRTWQVMEMLGLHEELADQSVERPSEGMKVGFIFRRSDRPRESYNFLEMLVPSGATTMHRAEMIHILQRHLPLSCQIHTSKRLIHYDEVNRGINGCQTIVLYFSDGTTAETDVLVGADGVRSATRTAMYNIVHRQQCSSSTNRSDCSRCAPATPKWTGTVAYRCLIPADKLRKLNPRSQALSKTLSYCGKGRHVVSYPISHGKLINFVGFYTHPGGEGTLYEGRWVQDVPLEEVLEKYVGWEPEVEEMLKCIENPSKWAIHVIESLPFSVHGQVGLLGDAVHAMTTHFGAGAGQAIEDAYILGRMLTDPRTTLDLVPEVLRIYQSIRLPFSSTVVSLANETGLMYEFNAPGHYDGSDVPDERGCLEQLGRDIAQQWSWQTDETFFEHWKRAEKAFEEAVANEGRTSDEQWARL</sequence>
<evidence type="ECO:0000313" key="6">
    <source>
        <dbReference type="Proteomes" id="UP000016930"/>
    </source>
</evidence>
<dbReference type="OrthoDB" id="417877at2759"/>
<dbReference type="EMBL" id="KB445799">
    <property type="protein sequence ID" value="EMD35854.1"/>
    <property type="molecule type" value="Genomic_DNA"/>
</dbReference>
<gene>
    <name evidence="5" type="ORF">CERSUDRAFT_106536</name>
</gene>
<name>M2PIA1_CERS8</name>
<keyword evidence="6" id="KW-1185">Reference proteome</keyword>
<dbReference type="SUPFAM" id="SSF54373">
    <property type="entry name" value="FAD-linked reductases, C-terminal domain"/>
    <property type="match status" value="1"/>
</dbReference>
<dbReference type="STRING" id="914234.M2PIA1"/>